<sequence>MAATDSSAFAAFEAYDFDNDEEFQAGLRTLPSSAAGEPLLRAKVFYYSTAVAPIDLAQYQEWKSAQHSLTFAEVAGMILRGETVPGIRQIPDAVSDQPPSTSTARAPPKPWETRSPGE</sequence>
<dbReference type="EMBL" id="JANBUJ010000031">
    <property type="protein sequence ID" value="KAJ2775221.1"/>
    <property type="molecule type" value="Genomic_DNA"/>
</dbReference>
<proteinExistence type="predicted"/>
<accession>A0ACC1K7R4</accession>
<comment type="caution">
    <text evidence="1">The sequence shown here is derived from an EMBL/GenBank/DDBJ whole genome shotgun (WGS) entry which is preliminary data.</text>
</comment>
<keyword evidence="2" id="KW-1185">Reference proteome</keyword>
<gene>
    <name evidence="1" type="ORF">IWQ57_000500</name>
</gene>
<dbReference type="Proteomes" id="UP001140234">
    <property type="component" value="Unassembled WGS sequence"/>
</dbReference>
<evidence type="ECO:0000313" key="2">
    <source>
        <dbReference type="Proteomes" id="UP001140234"/>
    </source>
</evidence>
<protein>
    <submittedName>
        <fullName evidence="1">Uncharacterized protein</fullName>
    </submittedName>
</protein>
<name>A0ACC1K7R4_9FUNG</name>
<organism evidence="1 2">
    <name type="scientific">Coemansia nantahalensis</name>
    <dbReference type="NCBI Taxonomy" id="2789366"/>
    <lineage>
        <taxon>Eukaryota</taxon>
        <taxon>Fungi</taxon>
        <taxon>Fungi incertae sedis</taxon>
        <taxon>Zoopagomycota</taxon>
        <taxon>Kickxellomycotina</taxon>
        <taxon>Kickxellomycetes</taxon>
        <taxon>Kickxellales</taxon>
        <taxon>Kickxellaceae</taxon>
        <taxon>Coemansia</taxon>
    </lineage>
</organism>
<evidence type="ECO:0000313" key="1">
    <source>
        <dbReference type="EMBL" id="KAJ2775221.1"/>
    </source>
</evidence>
<reference evidence="1" key="1">
    <citation type="submission" date="2022-07" db="EMBL/GenBank/DDBJ databases">
        <title>Phylogenomic reconstructions and comparative analyses of Kickxellomycotina fungi.</title>
        <authorList>
            <person name="Reynolds N.K."/>
            <person name="Stajich J.E."/>
            <person name="Barry K."/>
            <person name="Grigoriev I.V."/>
            <person name="Crous P."/>
            <person name="Smith M.E."/>
        </authorList>
    </citation>
    <scope>NUCLEOTIDE SEQUENCE</scope>
    <source>
        <strain evidence="1">CBS 109366</strain>
    </source>
</reference>